<proteinExistence type="predicted"/>
<protein>
    <submittedName>
        <fullName evidence="1">Uncharacterized protein</fullName>
    </submittedName>
</protein>
<keyword evidence="2" id="KW-1185">Reference proteome</keyword>
<evidence type="ECO:0000313" key="1">
    <source>
        <dbReference type="EMBL" id="GAK31700.1"/>
    </source>
</evidence>
<dbReference type="RefSeq" id="WP_052348609.1">
    <property type="nucleotide sequence ID" value="NZ_DF820497.1"/>
</dbReference>
<evidence type="ECO:0000313" key="2">
    <source>
        <dbReference type="Proteomes" id="UP000030643"/>
    </source>
</evidence>
<accession>A0A069CV71</accession>
<reference evidence="2" key="1">
    <citation type="journal article" date="2014" name="Genome Announc.">
        <title>Draft genome sequence of Weissella oryzae SG25T, isolated from fermented rice grains.</title>
        <authorList>
            <person name="Tanizawa Y."/>
            <person name="Fujisawa T."/>
            <person name="Mochizuki T."/>
            <person name="Kaminuma E."/>
            <person name="Suzuki Y."/>
            <person name="Nakamura Y."/>
            <person name="Tohno M."/>
        </authorList>
    </citation>
    <scope>NUCLEOTIDE SEQUENCE [LARGE SCALE GENOMIC DNA]</scope>
    <source>
        <strain evidence="2">DSM 25784 / JCM 18191 / LMG 30913 / SG25</strain>
    </source>
</reference>
<name>A0A069CV71_WEIOS</name>
<dbReference type="STRING" id="1329250.WOSG25_140020"/>
<dbReference type="OrthoDB" id="2146243at2"/>
<dbReference type="AlphaFoldDB" id="A0A069CV71"/>
<sequence length="81" mass="9210">MATEEAKDTLLDNIDKFNNFLKRNGYGRASDGRKRLVEYVGISDQAFSALINGNTHGRAAFNRLNKIFNYVGYSGDNWIIY</sequence>
<dbReference type="EMBL" id="DF820497">
    <property type="protein sequence ID" value="GAK31700.1"/>
    <property type="molecule type" value="Genomic_DNA"/>
</dbReference>
<dbReference type="Proteomes" id="UP000030643">
    <property type="component" value="Unassembled WGS sequence"/>
</dbReference>
<organism evidence="1 2">
    <name type="scientific">Weissella oryzae (strain DSM 25784 / JCM 18191 / LMG 30913 / SG25)</name>
    <dbReference type="NCBI Taxonomy" id="1329250"/>
    <lineage>
        <taxon>Bacteria</taxon>
        <taxon>Bacillati</taxon>
        <taxon>Bacillota</taxon>
        <taxon>Bacilli</taxon>
        <taxon>Lactobacillales</taxon>
        <taxon>Lactobacillaceae</taxon>
        <taxon>Weissella</taxon>
    </lineage>
</organism>
<gene>
    <name evidence="1" type="ORF">WOSG25_140020</name>
</gene>